<organism evidence="1 2">
    <name type="scientific">Botrytis fragariae</name>
    <dbReference type="NCBI Taxonomy" id="1964551"/>
    <lineage>
        <taxon>Eukaryota</taxon>
        <taxon>Fungi</taxon>
        <taxon>Dikarya</taxon>
        <taxon>Ascomycota</taxon>
        <taxon>Pezizomycotina</taxon>
        <taxon>Leotiomycetes</taxon>
        <taxon>Helotiales</taxon>
        <taxon>Sclerotiniaceae</taxon>
        <taxon>Botrytis</taxon>
    </lineage>
</organism>
<accession>A0A8H6AUB4</accession>
<dbReference type="GeneID" id="59259345"/>
<comment type="caution">
    <text evidence="1">The sequence shown here is derived from an EMBL/GenBank/DDBJ whole genome shotgun (WGS) entry which is preliminary data.</text>
</comment>
<dbReference type="EMBL" id="JABFCT010000008">
    <property type="protein sequence ID" value="KAF5873802.1"/>
    <property type="molecule type" value="Genomic_DNA"/>
</dbReference>
<keyword evidence="2" id="KW-1185">Reference proteome</keyword>
<dbReference type="AlphaFoldDB" id="A0A8H6AUB4"/>
<sequence>MCFYYAAPELRILEDLTKQTRRNGISTGNKVKLDLVTAADWANSSPVVGTSNGGCDDIPLLLQDEFLIIEFTENIRCERKRKYLFKPALPPTGFINSMVRLDERMSFKQQ</sequence>
<name>A0A8H6AUB4_9HELO</name>
<dbReference type="RefSeq" id="XP_037192748.1">
    <property type="nucleotide sequence ID" value="XM_037335653.1"/>
</dbReference>
<reference evidence="1 2" key="1">
    <citation type="journal article" date="2020" name="Phytopathology">
        <title>A high-quality genome resource of Botrytis fragariae, a new and rapidly spreading fungal pathogen causing strawberry gray mold in the U.S.A.</title>
        <authorList>
            <person name="Wu Y."/>
            <person name="Saski C.A."/>
            <person name="Schnabel G."/>
            <person name="Xiao S."/>
            <person name="Hu M."/>
        </authorList>
    </citation>
    <scope>NUCLEOTIDE SEQUENCE [LARGE SCALE GENOMIC DNA]</scope>
    <source>
        <strain evidence="1 2">BVB16</strain>
    </source>
</reference>
<gene>
    <name evidence="1" type="ORF">Bfra_005269</name>
</gene>
<proteinExistence type="predicted"/>
<evidence type="ECO:0000313" key="2">
    <source>
        <dbReference type="Proteomes" id="UP000531561"/>
    </source>
</evidence>
<protein>
    <submittedName>
        <fullName evidence="1">Uncharacterized protein</fullName>
    </submittedName>
</protein>
<dbReference type="Proteomes" id="UP000531561">
    <property type="component" value="Unassembled WGS sequence"/>
</dbReference>
<evidence type="ECO:0000313" key="1">
    <source>
        <dbReference type="EMBL" id="KAF5873802.1"/>
    </source>
</evidence>